<reference evidence="3" key="4">
    <citation type="submission" date="2025-09" db="UniProtKB">
        <authorList>
            <consortium name="Ensembl"/>
        </authorList>
    </citation>
    <scope>IDENTIFICATION</scope>
</reference>
<feature type="repeat" description="TPR" evidence="1">
    <location>
        <begin position="382"/>
        <end position="415"/>
    </location>
</feature>
<dbReference type="SUPFAM" id="SSF48452">
    <property type="entry name" value="TPR-like"/>
    <property type="match status" value="2"/>
</dbReference>
<protein>
    <submittedName>
        <fullName evidence="3">Uncharacterized protein</fullName>
    </submittedName>
</protein>
<accession>F7BK77</accession>
<evidence type="ECO:0000256" key="2">
    <source>
        <dbReference type="SAM" id="MobiDB-lite"/>
    </source>
</evidence>
<evidence type="ECO:0000313" key="4">
    <source>
        <dbReference type="Proteomes" id="UP000008144"/>
    </source>
</evidence>
<sequence length="526" mass="60537">KVGRSCTEIAPSASNEAVMLGKDEEGTFATSVPEEDIEDARRRQQRRKMEIEAKMWDQENMTQRMTMSEVIDKKVQEHFNTGVERANQGQFEAAITSFSKALNLQPRDVSCYVERAEAYLQMCDFRSAHLNYKQAYILEPHNPQLFEKLAFISYLEGQCLFDLGLYSEALESFTKASEMKPTAQCYHTRAIACLAALGRHQECLALTTRQLEAETTGNPELYVLRARLHLKFNNLTLCYYDVRDALSLDSEQPEAKKMMKEIHEKAERGKQQAVSLTIQKGKLQEALSKITVSVEADPSRPEYHVFRGALYRRLQNFNAAIDDYLLAMDKADHNEQDPIYQGAQKQLLLTYNDFAVYCYHKGFYEESVVLLNKAIKGEKTEKGLYINRGDCFFKLNDLGFALADYQQAMEIDPTCWDIKCRVAVVHNELGITAYQERRYQEAVKRFSLAVEHNNKVGQFYVHRARSNYMMQDVEAARNDIMYSLHLDPNNEEIIPLLSRLFPGRSVKEVLMSNSAEKVRNSILRMM</sequence>
<dbReference type="EMBL" id="EAAA01002001">
    <property type="status" value="NOT_ANNOTATED_CDS"/>
    <property type="molecule type" value="Genomic_DNA"/>
</dbReference>
<organism evidence="3 4">
    <name type="scientific">Ciona intestinalis</name>
    <name type="common">Transparent sea squirt</name>
    <name type="synonym">Ascidia intestinalis</name>
    <dbReference type="NCBI Taxonomy" id="7719"/>
    <lineage>
        <taxon>Eukaryota</taxon>
        <taxon>Metazoa</taxon>
        <taxon>Chordata</taxon>
        <taxon>Tunicata</taxon>
        <taxon>Ascidiacea</taxon>
        <taxon>Phlebobranchia</taxon>
        <taxon>Cionidae</taxon>
        <taxon>Ciona</taxon>
    </lineage>
</organism>
<dbReference type="InterPro" id="IPR011990">
    <property type="entry name" value="TPR-like_helical_dom_sf"/>
</dbReference>
<dbReference type="InParanoid" id="F7BK77"/>
<evidence type="ECO:0000313" key="3">
    <source>
        <dbReference type="Ensembl" id="ENSCINP00000024737.2"/>
    </source>
</evidence>
<dbReference type="PROSITE" id="PS50005">
    <property type="entry name" value="TPR"/>
    <property type="match status" value="4"/>
</dbReference>
<dbReference type="GeneTree" id="ENSGT00390000004550"/>
<reference evidence="3" key="2">
    <citation type="journal article" date="2008" name="Genome Biol.">
        <title>Improved genome assembly and evidence-based global gene model set for the chordate Ciona intestinalis: new insight into intron and operon populations.</title>
        <authorList>
            <person name="Satou Y."/>
            <person name="Mineta K."/>
            <person name="Ogasawara M."/>
            <person name="Sasakura Y."/>
            <person name="Shoguchi E."/>
            <person name="Ueno K."/>
            <person name="Yamada L."/>
            <person name="Matsumoto J."/>
            <person name="Wasserscheid J."/>
            <person name="Dewar K."/>
            <person name="Wiley G.B."/>
            <person name="Macmil S.L."/>
            <person name="Roe B.A."/>
            <person name="Zeller R.W."/>
            <person name="Hastings K.E."/>
            <person name="Lemaire P."/>
            <person name="Lindquist E."/>
            <person name="Endo T."/>
            <person name="Hotta K."/>
            <person name="Inaba K."/>
        </authorList>
    </citation>
    <scope>NUCLEOTIDE SEQUENCE [LARGE SCALE GENOMIC DNA]</scope>
    <source>
        <strain evidence="3">wild type</strain>
    </source>
</reference>
<dbReference type="AlphaFoldDB" id="F7BK77"/>
<feature type="region of interest" description="Disordered" evidence="2">
    <location>
        <begin position="15"/>
        <end position="43"/>
    </location>
</feature>
<keyword evidence="1" id="KW-0802">TPR repeat</keyword>
<dbReference type="STRING" id="7719.ENSCINP00000024737"/>
<dbReference type="PANTHER" id="PTHR45153:SF1">
    <property type="entry name" value="TETRATRICOPEPTIDE REPEAT PROTEIN 16"/>
    <property type="match status" value="1"/>
</dbReference>
<evidence type="ECO:0000256" key="1">
    <source>
        <dbReference type="PROSITE-ProRule" id="PRU00339"/>
    </source>
</evidence>
<feature type="repeat" description="TPR" evidence="1">
    <location>
        <begin position="109"/>
        <end position="142"/>
    </location>
</feature>
<dbReference type="Ensembl" id="ENSCINT00000024983.2">
    <property type="protein sequence ID" value="ENSCINP00000024737.2"/>
    <property type="gene ID" value="ENSCING00000013489.2"/>
</dbReference>
<dbReference type="Pfam" id="PF13414">
    <property type="entry name" value="TPR_11"/>
    <property type="match status" value="1"/>
</dbReference>
<keyword evidence="4" id="KW-1185">Reference proteome</keyword>
<dbReference type="Proteomes" id="UP000008144">
    <property type="component" value="Chromosome 4"/>
</dbReference>
<dbReference type="Pfam" id="PF00515">
    <property type="entry name" value="TPR_1"/>
    <property type="match status" value="1"/>
</dbReference>
<feature type="repeat" description="TPR" evidence="1">
    <location>
        <begin position="150"/>
        <end position="183"/>
    </location>
</feature>
<reference evidence="4" key="1">
    <citation type="journal article" date="2002" name="Science">
        <title>The draft genome of Ciona intestinalis: insights into chordate and vertebrate origins.</title>
        <authorList>
            <person name="Dehal P."/>
            <person name="Satou Y."/>
            <person name="Campbell R.K."/>
            <person name="Chapman J."/>
            <person name="Degnan B."/>
            <person name="De Tomaso A."/>
            <person name="Davidson B."/>
            <person name="Di Gregorio A."/>
            <person name="Gelpke M."/>
            <person name="Goodstein D.M."/>
            <person name="Harafuji N."/>
            <person name="Hastings K.E."/>
            <person name="Ho I."/>
            <person name="Hotta K."/>
            <person name="Huang W."/>
            <person name="Kawashima T."/>
            <person name="Lemaire P."/>
            <person name="Martinez D."/>
            <person name="Meinertzhagen I.A."/>
            <person name="Necula S."/>
            <person name="Nonaka M."/>
            <person name="Putnam N."/>
            <person name="Rash S."/>
            <person name="Saiga H."/>
            <person name="Satake M."/>
            <person name="Terry A."/>
            <person name="Yamada L."/>
            <person name="Wang H.G."/>
            <person name="Awazu S."/>
            <person name="Azumi K."/>
            <person name="Boore J."/>
            <person name="Branno M."/>
            <person name="Chin-Bow S."/>
            <person name="DeSantis R."/>
            <person name="Doyle S."/>
            <person name="Francino P."/>
            <person name="Keys D.N."/>
            <person name="Haga S."/>
            <person name="Hayashi H."/>
            <person name="Hino K."/>
            <person name="Imai K.S."/>
            <person name="Inaba K."/>
            <person name="Kano S."/>
            <person name="Kobayashi K."/>
            <person name="Kobayashi M."/>
            <person name="Lee B.I."/>
            <person name="Makabe K.W."/>
            <person name="Manohar C."/>
            <person name="Matassi G."/>
            <person name="Medina M."/>
            <person name="Mochizuki Y."/>
            <person name="Mount S."/>
            <person name="Morishita T."/>
            <person name="Miura S."/>
            <person name="Nakayama A."/>
            <person name="Nishizaka S."/>
            <person name="Nomoto H."/>
            <person name="Ohta F."/>
            <person name="Oishi K."/>
            <person name="Rigoutsos I."/>
            <person name="Sano M."/>
            <person name="Sasaki A."/>
            <person name="Sasakura Y."/>
            <person name="Shoguchi E."/>
            <person name="Shin-i T."/>
            <person name="Spagnuolo A."/>
            <person name="Stainier D."/>
            <person name="Suzuki M.M."/>
            <person name="Tassy O."/>
            <person name="Takatori N."/>
            <person name="Tokuoka M."/>
            <person name="Yagi K."/>
            <person name="Yoshizaki F."/>
            <person name="Wada S."/>
            <person name="Zhang C."/>
            <person name="Hyatt P.D."/>
            <person name="Larimer F."/>
            <person name="Detter C."/>
            <person name="Doggett N."/>
            <person name="Glavina T."/>
            <person name="Hawkins T."/>
            <person name="Richardson P."/>
            <person name="Lucas S."/>
            <person name="Kohara Y."/>
            <person name="Levine M."/>
            <person name="Satoh N."/>
            <person name="Rokhsar D.S."/>
        </authorList>
    </citation>
    <scope>NUCLEOTIDE SEQUENCE [LARGE SCALE GENOMIC DNA]</scope>
</reference>
<name>F7BK77_CIOIN</name>
<dbReference type="Pfam" id="PF13181">
    <property type="entry name" value="TPR_8"/>
    <property type="match status" value="1"/>
</dbReference>
<feature type="repeat" description="TPR" evidence="1">
    <location>
        <begin position="75"/>
        <end position="108"/>
    </location>
</feature>
<proteinExistence type="predicted"/>
<dbReference type="Gene3D" id="1.25.40.10">
    <property type="entry name" value="Tetratricopeptide repeat domain"/>
    <property type="match status" value="5"/>
</dbReference>
<dbReference type="HOGENOM" id="CLU_017316_0_0_1"/>
<dbReference type="InterPro" id="IPR019734">
    <property type="entry name" value="TPR_rpt"/>
</dbReference>
<dbReference type="SMART" id="SM00028">
    <property type="entry name" value="TPR"/>
    <property type="match status" value="8"/>
</dbReference>
<dbReference type="PANTHER" id="PTHR45153">
    <property type="entry name" value="TETRATRICOPEPTIDE REPEAT PROTEIN 16"/>
    <property type="match status" value="1"/>
</dbReference>
<reference evidence="3" key="3">
    <citation type="submission" date="2025-08" db="UniProtKB">
        <authorList>
            <consortium name="Ensembl"/>
        </authorList>
    </citation>
    <scope>IDENTIFICATION</scope>
</reference>
<dbReference type="OMA" id="QCLFDRG"/>